<dbReference type="InterPro" id="IPR010290">
    <property type="entry name" value="TM_effector"/>
</dbReference>
<keyword evidence="2" id="KW-0813">Transport</keyword>
<evidence type="ECO:0000256" key="7">
    <source>
        <dbReference type="SAM" id="Phobius"/>
    </source>
</evidence>
<evidence type="ECO:0000313" key="10">
    <source>
        <dbReference type="Proteomes" id="UP000603865"/>
    </source>
</evidence>
<dbReference type="Proteomes" id="UP000603865">
    <property type="component" value="Unassembled WGS sequence"/>
</dbReference>
<feature type="transmembrane region" description="Helical" evidence="7">
    <location>
        <begin position="176"/>
        <end position="194"/>
    </location>
</feature>
<dbReference type="Pfam" id="PF05977">
    <property type="entry name" value="MFS_3"/>
    <property type="match status" value="1"/>
</dbReference>
<dbReference type="RefSeq" id="WP_189092282.1">
    <property type="nucleotide sequence ID" value="NZ_BMQL01000033.1"/>
</dbReference>
<name>A0A918CHR6_9DEIO</name>
<dbReference type="SUPFAM" id="SSF103473">
    <property type="entry name" value="MFS general substrate transporter"/>
    <property type="match status" value="1"/>
</dbReference>
<dbReference type="PROSITE" id="PS50850">
    <property type="entry name" value="MFS"/>
    <property type="match status" value="1"/>
</dbReference>
<dbReference type="Gene3D" id="1.20.1250.20">
    <property type="entry name" value="MFS general substrate transporter like domains"/>
    <property type="match status" value="2"/>
</dbReference>
<dbReference type="EMBL" id="BMQL01000033">
    <property type="protein sequence ID" value="GGR24430.1"/>
    <property type="molecule type" value="Genomic_DNA"/>
</dbReference>
<evidence type="ECO:0000256" key="2">
    <source>
        <dbReference type="ARBA" id="ARBA00022448"/>
    </source>
</evidence>
<dbReference type="GO" id="GO:0022857">
    <property type="term" value="F:transmembrane transporter activity"/>
    <property type="evidence" value="ECO:0007669"/>
    <property type="project" value="InterPro"/>
</dbReference>
<reference evidence="9" key="1">
    <citation type="journal article" date="2014" name="Int. J. Syst. Evol. Microbiol.">
        <title>Complete genome sequence of Corynebacterium casei LMG S-19264T (=DSM 44701T), isolated from a smear-ripened cheese.</title>
        <authorList>
            <consortium name="US DOE Joint Genome Institute (JGI-PGF)"/>
            <person name="Walter F."/>
            <person name="Albersmeier A."/>
            <person name="Kalinowski J."/>
            <person name="Ruckert C."/>
        </authorList>
    </citation>
    <scope>NUCLEOTIDE SEQUENCE</scope>
    <source>
        <strain evidence="9">JCM 31311</strain>
    </source>
</reference>
<feature type="transmembrane region" description="Helical" evidence="7">
    <location>
        <begin position="21"/>
        <end position="45"/>
    </location>
</feature>
<evidence type="ECO:0000256" key="4">
    <source>
        <dbReference type="ARBA" id="ARBA00022692"/>
    </source>
</evidence>
<dbReference type="CDD" id="cd06173">
    <property type="entry name" value="MFS_MefA_like"/>
    <property type="match status" value="1"/>
</dbReference>
<organism evidence="9 10">
    <name type="scientific">Deinococcus ruber</name>
    <dbReference type="NCBI Taxonomy" id="1848197"/>
    <lineage>
        <taxon>Bacteria</taxon>
        <taxon>Thermotogati</taxon>
        <taxon>Deinococcota</taxon>
        <taxon>Deinococci</taxon>
        <taxon>Deinococcales</taxon>
        <taxon>Deinococcaceae</taxon>
        <taxon>Deinococcus</taxon>
    </lineage>
</organism>
<proteinExistence type="predicted"/>
<keyword evidence="4 7" id="KW-0812">Transmembrane</keyword>
<keyword evidence="5 7" id="KW-1133">Transmembrane helix</keyword>
<dbReference type="PANTHER" id="PTHR23513">
    <property type="entry name" value="INTEGRAL MEMBRANE EFFLUX PROTEIN-RELATED"/>
    <property type="match status" value="1"/>
</dbReference>
<comment type="caution">
    <text evidence="9">The sequence shown here is derived from an EMBL/GenBank/DDBJ whole genome shotgun (WGS) entry which is preliminary data.</text>
</comment>
<evidence type="ECO:0000256" key="6">
    <source>
        <dbReference type="ARBA" id="ARBA00023136"/>
    </source>
</evidence>
<keyword evidence="10" id="KW-1185">Reference proteome</keyword>
<evidence type="ECO:0000259" key="8">
    <source>
        <dbReference type="PROSITE" id="PS50850"/>
    </source>
</evidence>
<feature type="transmembrane region" description="Helical" evidence="7">
    <location>
        <begin position="265"/>
        <end position="283"/>
    </location>
</feature>
<accession>A0A918CHR6</accession>
<dbReference type="InterPro" id="IPR036259">
    <property type="entry name" value="MFS_trans_sf"/>
</dbReference>
<feature type="transmembrane region" description="Helical" evidence="7">
    <location>
        <begin position="229"/>
        <end position="253"/>
    </location>
</feature>
<evidence type="ECO:0000256" key="1">
    <source>
        <dbReference type="ARBA" id="ARBA00004651"/>
    </source>
</evidence>
<dbReference type="PANTHER" id="PTHR23513:SF9">
    <property type="entry name" value="ENTEROBACTIN EXPORTER ENTS"/>
    <property type="match status" value="1"/>
</dbReference>
<evidence type="ECO:0000256" key="3">
    <source>
        <dbReference type="ARBA" id="ARBA00022475"/>
    </source>
</evidence>
<keyword evidence="6 7" id="KW-0472">Membrane</keyword>
<evidence type="ECO:0000256" key="5">
    <source>
        <dbReference type="ARBA" id="ARBA00022989"/>
    </source>
</evidence>
<feature type="domain" description="Major facilitator superfamily (MFS) profile" evidence="8">
    <location>
        <begin position="18"/>
        <end position="407"/>
    </location>
</feature>
<reference evidence="9" key="2">
    <citation type="submission" date="2020-09" db="EMBL/GenBank/DDBJ databases">
        <authorList>
            <person name="Sun Q."/>
            <person name="Ohkuma M."/>
        </authorList>
    </citation>
    <scope>NUCLEOTIDE SEQUENCE</scope>
    <source>
        <strain evidence="9">JCM 31311</strain>
    </source>
</reference>
<dbReference type="AlphaFoldDB" id="A0A918CHR6"/>
<dbReference type="InterPro" id="IPR020846">
    <property type="entry name" value="MFS_dom"/>
</dbReference>
<keyword evidence="3" id="KW-1003">Cell membrane</keyword>
<sequence>MTSSSARPDSLAALRFSAVRWLLLSGTAEGLAARALAVVIGYQLYRVTHSPLALGWLGLVEAIPALGLALLGGHFADRRDRKRIVLMTRAVMLLTALGMALFSTTEVVSLAALYALVFVSGLARGFGEPAASAFEMQVVPSAVYVNAASWLGSAGLAASMLGPAVGGFAFDLLSAHGAYLLIAALQGVALIAVWRVPVTGTPPKTEAENAEPIWDSIREGLNFVRRDPVLLGSMALDLFAVLFGGAVALLPIFADDILKVGAKGLGFLVAAPSVGALLVTLWATRFPPTRNAGRTLLLCVAGFGVSIIVFALSRSLWLSMVALVFSGGFDGISMVIRRSILRLRTPAHLRGRVASVSLLFIGSSNEIGAFESGFAANLLGTVRSVWLGGIVTLLVVGVSAWRLPELRRLSLAGIADEDSQPQSGEVLESR</sequence>
<feature type="transmembrane region" description="Helical" evidence="7">
    <location>
        <begin position="385"/>
        <end position="403"/>
    </location>
</feature>
<evidence type="ECO:0000313" key="9">
    <source>
        <dbReference type="EMBL" id="GGR24430.1"/>
    </source>
</evidence>
<feature type="transmembrane region" description="Helical" evidence="7">
    <location>
        <begin position="51"/>
        <end position="72"/>
    </location>
</feature>
<gene>
    <name evidence="9" type="primary">entS</name>
    <name evidence="9" type="ORF">GCM10008957_40150</name>
</gene>
<comment type="subcellular location">
    <subcellularLocation>
        <location evidence="1">Cell membrane</location>
        <topology evidence="1">Multi-pass membrane protein</topology>
    </subcellularLocation>
</comment>
<dbReference type="GO" id="GO:0005886">
    <property type="term" value="C:plasma membrane"/>
    <property type="evidence" value="ECO:0007669"/>
    <property type="project" value="UniProtKB-SubCell"/>
</dbReference>
<protein>
    <submittedName>
        <fullName evidence="9">MFS transporter</fullName>
    </submittedName>
</protein>
<feature type="transmembrane region" description="Helical" evidence="7">
    <location>
        <begin position="295"/>
        <end position="312"/>
    </location>
</feature>